<evidence type="ECO:0000313" key="1">
    <source>
        <dbReference type="EMBL" id="KII69818.1"/>
    </source>
</evidence>
<accession>A0A0C2JK94</accession>
<keyword evidence="2" id="KW-1185">Reference proteome</keyword>
<comment type="caution">
    <text evidence="1">The sequence shown here is derived from an EMBL/GenBank/DDBJ whole genome shotgun (WGS) entry which is preliminary data.</text>
</comment>
<protein>
    <submittedName>
        <fullName evidence="1">Uncharacterized protein</fullName>
    </submittedName>
</protein>
<dbReference type="AlphaFoldDB" id="A0A0C2JK94"/>
<gene>
    <name evidence="1" type="ORF">RF11_05923</name>
</gene>
<organism evidence="1 2">
    <name type="scientific">Thelohanellus kitauei</name>
    <name type="common">Myxosporean</name>
    <dbReference type="NCBI Taxonomy" id="669202"/>
    <lineage>
        <taxon>Eukaryota</taxon>
        <taxon>Metazoa</taxon>
        <taxon>Cnidaria</taxon>
        <taxon>Myxozoa</taxon>
        <taxon>Myxosporea</taxon>
        <taxon>Bivalvulida</taxon>
        <taxon>Platysporina</taxon>
        <taxon>Myxobolidae</taxon>
        <taxon>Thelohanellus</taxon>
    </lineage>
</organism>
<dbReference type="Proteomes" id="UP000031668">
    <property type="component" value="Unassembled WGS sequence"/>
</dbReference>
<reference evidence="1 2" key="1">
    <citation type="journal article" date="2014" name="Genome Biol. Evol.">
        <title>The genome of the myxosporean Thelohanellus kitauei shows adaptations to nutrient acquisition within its fish host.</title>
        <authorList>
            <person name="Yang Y."/>
            <person name="Xiong J."/>
            <person name="Zhou Z."/>
            <person name="Huo F."/>
            <person name="Miao W."/>
            <person name="Ran C."/>
            <person name="Liu Y."/>
            <person name="Zhang J."/>
            <person name="Feng J."/>
            <person name="Wang M."/>
            <person name="Wang M."/>
            <person name="Wang L."/>
            <person name="Yao B."/>
        </authorList>
    </citation>
    <scope>NUCLEOTIDE SEQUENCE [LARGE SCALE GENOMIC DNA]</scope>
    <source>
        <strain evidence="1">Wuqing</strain>
    </source>
</reference>
<proteinExistence type="predicted"/>
<name>A0A0C2JK94_THEKT</name>
<dbReference type="EMBL" id="JWZT01002273">
    <property type="protein sequence ID" value="KII69818.1"/>
    <property type="molecule type" value="Genomic_DNA"/>
</dbReference>
<evidence type="ECO:0000313" key="2">
    <source>
        <dbReference type="Proteomes" id="UP000031668"/>
    </source>
</evidence>
<sequence length="133" mass="14518">MAKTRAYLGDRSEHLISASIALLYATRVTCDPDFNGRHIKDEIACNNTNPFLCIYKAAEMLKLSKFLIIAENGTAVFISAETDSNIFLCVEESPIAVKGPLGPSVAHNMERIPSRTRIPSPALYEASDDSLDG</sequence>